<feature type="compositionally biased region" description="Acidic residues" evidence="1">
    <location>
        <begin position="687"/>
        <end position="702"/>
    </location>
</feature>
<feature type="compositionally biased region" description="Low complexity" evidence="1">
    <location>
        <begin position="593"/>
        <end position="604"/>
    </location>
</feature>
<protein>
    <recommendedName>
        <fullName evidence="2">Chromo domain-containing protein</fullName>
    </recommendedName>
</protein>
<feature type="compositionally biased region" description="Basic and acidic residues" evidence="1">
    <location>
        <begin position="421"/>
        <end position="431"/>
    </location>
</feature>
<feature type="domain" description="Chromo" evidence="2">
    <location>
        <begin position="19"/>
        <end position="71"/>
    </location>
</feature>
<feature type="compositionally biased region" description="Basic and acidic residues" evidence="1">
    <location>
        <begin position="670"/>
        <end position="686"/>
    </location>
</feature>
<feature type="compositionally biased region" description="Polar residues" evidence="1">
    <location>
        <begin position="191"/>
        <end position="205"/>
    </location>
</feature>
<dbReference type="InterPro" id="IPR016197">
    <property type="entry name" value="Chromo-like_dom_sf"/>
</dbReference>
<dbReference type="CDD" id="cd00024">
    <property type="entry name" value="CD_CSD"/>
    <property type="match status" value="1"/>
</dbReference>
<feature type="compositionally biased region" description="Basic and acidic residues" evidence="1">
    <location>
        <begin position="605"/>
        <end position="617"/>
    </location>
</feature>
<dbReference type="SMART" id="SM00298">
    <property type="entry name" value="CHROMO"/>
    <property type="match status" value="1"/>
</dbReference>
<feature type="compositionally biased region" description="Basic residues" evidence="1">
    <location>
        <begin position="438"/>
        <end position="452"/>
    </location>
</feature>
<feature type="region of interest" description="Disordered" evidence="1">
    <location>
        <begin position="402"/>
        <end position="489"/>
    </location>
</feature>
<evidence type="ECO:0000256" key="1">
    <source>
        <dbReference type="SAM" id="MobiDB-lite"/>
    </source>
</evidence>
<sequence>GMSSSVATSSPSTTQNRRWSIEKIVKHVIDKNGDRMKFFVQWEGYGRRFDSWEPFENIKTATTRLYEYYERIPEEEVKKIKQCRLMMKRAARALREGKSLTPQLLKKSKKRKVEEDGQYTPRIAKKRRDNEDEEGGEETDSMKRGRGRPRKDARERSSSTVSTQSVTTPASMKKVKVEQEELLVPGEEDAPSTSAGSLCSVSTPSRSRRVKVDGEWIAVAADECAKSKRTSIGENIEETDEKKDVKEEDIGETMADYDEATEDQILEETEQKEEDIDKIMEDNTRDEPEEMDTSMESADTPEEETEETVEANEQLETRNKDDDETEERPSTSAACYLSQKAETSLKSYRLDDYPVDGKKDAAIDENENPRVVVIGMEIGTVLSEDEEEIIVLRNCETTCQRPPILERRDKSKNEARRRKAERPEKIVRDAPDCEINVIKKKRGPKPKKKRGPVKTIKTTKDDSPPAGSVFNSPPSVIAAPTIDQETKGKKIEKMEMLMREIVEKKRRSDEFNEKEGEREKSEHMKGMEEEEKEKEDIAAEREKSEQLMEMEGEEKEKEDIEEVNDVPEEKEEVVNVDEAVDDNKDDELTEETSGASDSLSSSGRISKETIEEKEVRGEMLVYETEEKEEENSTPEMVENEDLASEDKEEEALDEVQEAAEIVEQEEESEWNEKTDVAVEGNKNEEREEKEETETEVVEEDDKLETSGTGSGLEDVPEYLEEERAGPSTSSGLVLQPRTSRDPSDEEQEDVDLPDVIPDPSADEKPIIEMKEEMMSDGEHDNYVELVRGGEAERSKRMIKKRQVFSPSR</sequence>
<comment type="caution">
    <text evidence="3">The sequence shown here is derived from an EMBL/GenBank/DDBJ whole genome shotgun (WGS) entry which is preliminary data.</text>
</comment>
<evidence type="ECO:0000313" key="3">
    <source>
        <dbReference type="EMBL" id="GMT07831.1"/>
    </source>
</evidence>
<organism evidence="3 4">
    <name type="scientific">Pristionchus entomophagus</name>
    <dbReference type="NCBI Taxonomy" id="358040"/>
    <lineage>
        <taxon>Eukaryota</taxon>
        <taxon>Metazoa</taxon>
        <taxon>Ecdysozoa</taxon>
        <taxon>Nematoda</taxon>
        <taxon>Chromadorea</taxon>
        <taxon>Rhabditida</taxon>
        <taxon>Rhabditina</taxon>
        <taxon>Diplogasteromorpha</taxon>
        <taxon>Diplogasteroidea</taxon>
        <taxon>Neodiplogasteridae</taxon>
        <taxon>Pristionchus</taxon>
    </lineage>
</organism>
<dbReference type="SUPFAM" id="SSF54160">
    <property type="entry name" value="Chromo domain-like"/>
    <property type="match status" value="1"/>
</dbReference>
<evidence type="ECO:0000259" key="2">
    <source>
        <dbReference type="PROSITE" id="PS50013"/>
    </source>
</evidence>
<dbReference type="Gene3D" id="2.40.50.40">
    <property type="match status" value="1"/>
</dbReference>
<dbReference type="Proteomes" id="UP001432027">
    <property type="component" value="Unassembled WGS sequence"/>
</dbReference>
<feature type="compositionally biased region" description="Acidic residues" evidence="1">
    <location>
        <begin position="249"/>
        <end position="274"/>
    </location>
</feature>
<feature type="compositionally biased region" description="Acidic residues" evidence="1">
    <location>
        <begin position="623"/>
        <end position="669"/>
    </location>
</feature>
<feature type="region of interest" description="Disordered" evidence="1">
    <location>
        <begin position="228"/>
        <end position="338"/>
    </location>
</feature>
<feature type="region of interest" description="Disordered" evidence="1">
    <location>
        <begin position="788"/>
        <end position="808"/>
    </location>
</feature>
<feature type="region of interest" description="Disordered" evidence="1">
    <location>
        <begin position="504"/>
        <end position="762"/>
    </location>
</feature>
<feature type="compositionally biased region" description="Acidic residues" evidence="1">
    <location>
        <begin position="559"/>
        <end position="590"/>
    </location>
</feature>
<dbReference type="InterPro" id="IPR023780">
    <property type="entry name" value="Chromo_domain"/>
</dbReference>
<dbReference type="Pfam" id="PF00385">
    <property type="entry name" value="Chromo"/>
    <property type="match status" value="1"/>
</dbReference>
<dbReference type="InterPro" id="IPR000953">
    <property type="entry name" value="Chromo/chromo_shadow_dom"/>
</dbReference>
<proteinExistence type="predicted"/>
<accession>A0AAV5UL89</accession>
<feature type="compositionally biased region" description="Basic and acidic residues" evidence="1">
    <location>
        <begin position="275"/>
        <end position="286"/>
    </location>
</feature>
<keyword evidence="4" id="KW-1185">Reference proteome</keyword>
<feature type="compositionally biased region" description="Basic and acidic residues" evidence="1">
    <location>
        <begin position="504"/>
        <end position="527"/>
    </location>
</feature>
<feature type="region of interest" description="Disordered" evidence="1">
    <location>
        <begin position="98"/>
        <end position="209"/>
    </location>
</feature>
<gene>
    <name evidence="3" type="ORF">PENTCL1PPCAC_30005</name>
</gene>
<feature type="compositionally biased region" description="Acidic residues" evidence="1">
    <location>
        <begin position="743"/>
        <end position="752"/>
    </location>
</feature>
<evidence type="ECO:0000313" key="4">
    <source>
        <dbReference type="Proteomes" id="UP001432027"/>
    </source>
</evidence>
<dbReference type="PROSITE" id="PS50013">
    <property type="entry name" value="CHROMO_2"/>
    <property type="match status" value="1"/>
</dbReference>
<dbReference type="AlphaFoldDB" id="A0AAV5UL89"/>
<feature type="non-terminal residue" evidence="3">
    <location>
        <position position="1"/>
    </location>
</feature>
<reference evidence="3" key="1">
    <citation type="submission" date="2023-10" db="EMBL/GenBank/DDBJ databases">
        <title>Genome assembly of Pristionchus species.</title>
        <authorList>
            <person name="Yoshida K."/>
            <person name="Sommer R.J."/>
        </authorList>
    </citation>
    <scope>NUCLEOTIDE SEQUENCE</scope>
    <source>
        <strain evidence="3">RS0144</strain>
    </source>
</reference>
<dbReference type="EMBL" id="BTSX01000006">
    <property type="protein sequence ID" value="GMT07831.1"/>
    <property type="molecule type" value="Genomic_DNA"/>
</dbReference>
<feature type="compositionally biased region" description="Basic and acidic residues" evidence="1">
    <location>
        <begin position="404"/>
        <end position="414"/>
    </location>
</feature>
<feature type="compositionally biased region" description="Acidic residues" evidence="1">
    <location>
        <begin position="287"/>
        <end position="310"/>
    </location>
</feature>
<name>A0AAV5UL89_9BILA</name>
<feature type="compositionally biased region" description="Low complexity" evidence="1">
    <location>
        <begin position="158"/>
        <end position="168"/>
    </location>
</feature>
<feature type="compositionally biased region" description="Basic and acidic residues" evidence="1">
    <location>
        <begin position="534"/>
        <end position="546"/>
    </location>
</feature>